<comment type="function">
    <text evidence="10">Catalyzes the reversible epimerization of D-ribulose 5-phosphate to D-xylulose 5-phosphate.</text>
</comment>
<dbReference type="InterPro" id="IPR011060">
    <property type="entry name" value="RibuloseP-bd_barrel"/>
</dbReference>
<dbReference type="Pfam" id="PF00834">
    <property type="entry name" value="Ribul_P_3_epim"/>
    <property type="match status" value="1"/>
</dbReference>
<dbReference type="HAMAP" id="MF_02227">
    <property type="entry name" value="RPE"/>
    <property type="match status" value="1"/>
</dbReference>
<dbReference type="AlphaFoldDB" id="A0A9D2LWV0"/>
<comment type="cofactor">
    <cofactor evidence="10 13">
        <name>a divalent metal cation</name>
        <dbReference type="ChEBI" id="CHEBI:60240"/>
    </cofactor>
    <text evidence="10 13">Binds 1 divalent metal cation per subunit.</text>
</comment>
<comment type="similarity">
    <text evidence="6 10 11">Belongs to the ribulose-phosphate 3-epimerase family.</text>
</comment>
<dbReference type="GO" id="GO:0005737">
    <property type="term" value="C:cytoplasm"/>
    <property type="evidence" value="ECO:0007669"/>
    <property type="project" value="UniProtKB-ARBA"/>
</dbReference>
<feature type="binding site" evidence="14">
    <location>
        <position position="170"/>
    </location>
    <ligand>
        <name>substrate</name>
    </ligand>
</feature>
<organism evidence="15 16">
    <name type="scientific">Candidatus Acutalibacter ornithocaccae</name>
    <dbReference type="NCBI Taxonomy" id="2838416"/>
    <lineage>
        <taxon>Bacteria</taxon>
        <taxon>Bacillati</taxon>
        <taxon>Bacillota</taxon>
        <taxon>Clostridia</taxon>
        <taxon>Eubacteriales</taxon>
        <taxon>Acutalibacteraceae</taxon>
        <taxon>Acutalibacter</taxon>
    </lineage>
</organism>
<dbReference type="GO" id="GO:0006098">
    <property type="term" value="P:pentose-phosphate shunt"/>
    <property type="evidence" value="ECO:0007669"/>
    <property type="project" value="UniProtKB-UniRule"/>
</dbReference>
<accession>A0A9D2LWV0</accession>
<dbReference type="SUPFAM" id="SSF51366">
    <property type="entry name" value="Ribulose-phoshate binding barrel"/>
    <property type="match status" value="1"/>
</dbReference>
<comment type="caution">
    <text evidence="10">Lacks conserved residue(s) required for the propagation of feature annotation.</text>
</comment>
<keyword evidence="10 11" id="KW-0119">Carbohydrate metabolism</keyword>
<dbReference type="PROSITE" id="PS01085">
    <property type="entry name" value="RIBUL_P_3_EPIMER_1"/>
    <property type="match status" value="1"/>
</dbReference>
<dbReference type="GO" id="GO:0019323">
    <property type="term" value="P:pentose catabolic process"/>
    <property type="evidence" value="ECO:0007669"/>
    <property type="project" value="UniProtKB-UniRule"/>
</dbReference>
<protein>
    <recommendedName>
        <fullName evidence="7 10">Ribulose-phosphate 3-epimerase</fullName>
        <ecNumber evidence="7 10">5.1.3.1</ecNumber>
    </recommendedName>
</protein>
<comment type="cofactor">
    <cofactor evidence="5">
        <name>Fe(2+)</name>
        <dbReference type="ChEBI" id="CHEBI:29033"/>
    </cofactor>
</comment>
<dbReference type="GO" id="GO:0004750">
    <property type="term" value="F:D-ribulose-phosphate 3-epimerase activity"/>
    <property type="evidence" value="ECO:0007669"/>
    <property type="project" value="UniProtKB-UniRule"/>
</dbReference>
<comment type="pathway">
    <text evidence="10">Carbohydrate degradation.</text>
</comment>
<dbReference type="EMBL" id="DWXZ01000021">
    <property type="protein sequence ID" value="HJB36699.1"/>
    <property type="molecule type" value="Genomic_DNA"/>
</dbReference>
<evidence type="ECO:0000256" key="13">
    <source>
        <dbReference type="PIRSR" id="PIRSR001461-2"/>
    </source>
</evidence>
<comment type="caution">
    <text evidence="15">The sequence shown here is derived from an EMBL/GenBank/DDBJ whole genome shotgun (WGS) entry which is preliminary data.</text>
</comment>
<comment type="catalytic activity">
    <reaction evidence="1 10 11">
        <text>D-ribulose 5-phosphate = D-xylulose 5-phosphate</text>
        <dbReference type="Rhea" id="RHEA:13677"/>
        <dbReference type="ChEBI" id="CHEBI:57737"/>
        <dbReference type="ChEBI" id="CHEBI:58121"/>
        <dbReference type="EC" id="5.1.3.1"/>
    </reaction>
</comment>
<keyword evidence="8 10" id="KW-0479">Metal-binding</keyword>
<feature type="binding site" evidence="10 13">
    <location>
        <position position="32"/>
    </location>
    <ligand>
        <name>a divalent metal cation</name>
        <dbReference type="ChEBI" id="CHEBI:60240"/>
    </ligand>
</feature>
<dbReference type="Gene3D" id="3.20.20.70">
    <property type="entry name" value="Aldolase class I"/>
    <property type="match status" value="1"/>
</dbReference>
<comment type="cofactor">
    <cofactor evidence="3">
        <name>Co(2+)</name>
        <dbReference type="ChEBI" id="CHEBI:48828"/>
    </cofactor>
</comment>
<dbReference type="NCBIfam" id="NF004076">
    <property type="entry name" value="PRK05581.1-4"/>
    <property type="match status" value="1"/>
</dbReference>
<feature type="binding site" evidence="10 13">
    <location>
        <position position="30"/>
    </location>
    <ligand>
        <name>a divalent metal cation</name>
        <dbReference type="ChEBI" id="CHEBI:60240"/>
    </ligand>
</feature>
<dbReference type="Proteomes" id="UP000824214">
    <property type="component" value="Unassembled WGS sequence"/>
</dbReference>
<dbReference type="InterPro" id="IPR000056">
    <property type="entry name" value="Ribul_P_3_epim-like"/>
</dbReference>
<evidence type="ECO:0000256" key="11">
    <source>
        <dbReference type="PIRNR" id="PIRNR001461"/>
    </source>
</evidence>
<sequence length="211" mass="23207">MTYVAPSLLAADFSALGAELKKVREAEILHIDIMDGNFVPNLTMGPQVVKALRGKTDQEFDLHLMLRHPLQYVPMFREAGADWITFHIECDDDPRTVLASIEACGAKPGIAIKPGTPVEELFPFGEQLHHVTVMTVEPGFGGQKLQEWPLKKVRTLKAHFPNLLIEVDGGINLENAHIVREAGTDVLIAGTAVFTAKDPEQAIQQLRGEPV</sequence>
<name>A0A9D2LWV0_9FIRM</name>
<dbReference type="CDD" id="cd00429">
    <property type="entry name" value="RPE"/>
    <property type="match status" value="1"/>
</dbReference>
<feature type="binding site" evidence="10 13">
    <location>
        <position position="168"/>
    </location>
    <ligand>
        <name>a divalent metal cation</name>
        <dbReference type="ChEBI" id="CHEBI:60240"/>
    </ligand>
</feature>
<dbReference type="InterPro" id="IPR026019">
    <property type="entry name" value="Ribul_P_3_epim"/>
</dbReference>
<reference evidence="15" key="2">
    <citation type="submission" date="2021-04" db="EMBL/GenBank/DDBJ databases">
        <authorList>
            <person name="Gilroy R."/>
        </authorList>
    </citation>
    <scope>NUCLEOTIDE SEQUENCE</scope>
    <source>
        <strain evidence="15">ChiBcolR8-3208</strain>
    </source>
</reference>
<reference evidence="15" key="1">
    <citation type="journal article" date="2021" name="PeerJ">
        <title>Extensive microbial diversity within the chicken gut microbiome revealed by metagenomics and culture.</title>
        <authorList>
            <person name="Gilroy R."/>
            <person name="Ravi A."/>
            <person name="Getino M."/>
            <person name="Pursley I."/>
            <person name="Horton D.L."/>
            <person name="Alikhan N.F."/>
            <person name="Baker D."/>
            <person name="Gharbi K."/>
            <person name="Hall N."/>
            <person name="Watson M."/>
            <person name="Adriaenssens E.M."/>
            <person name="Foster-Nyarko E."/>
            <person name="Jarju S."/>
            <person name="Secka A."/>
            <person name="Antonio M."/>
            <person name="Oren A."/>
            <person name="Chaudhuri R.R."/>
            <person name="La Ragione R."/>
            <person name="Hildebrand F."/>
            <person name="Pallen M.J."/>
        </authorList>
    </citation>
    <scope>NUCLEOTIDE SEQUENCE</scope>
    <source>
        <strain evidence="15">ChiBcolR8-3208</strain>
    </source>
</reference>
<feature type="binding site" evidence="10">
    <location>
        <begin position="168"/>
        <end position="170"/>
    </location>
    <ligand>
        <name>substrate</name>
    </ligand>
</feature>
<feature type="binding site" evidence="10 14">
    <location>
        <begin position="139"/>
        <end position="142"/>
    </location>
    <ligand>
        <name>substrate</name>
    </ligand>
</feature>
<dbReference type="EC" id="5.1.3.1" evidence="7 10"/>
<dbReference type="PANTHER" id="PTHR11749">
    <property type="entry name" value="RIBULOSE-5-PHOSPHATE-3-EPIMERASE"/>
    <property type="match status" value="1"/>
</dbReference>
<feature type="binding site" evidence="10 14">
    <location>
        <position position="63"/>
    </location>
    <ligand>
        <name>substrate</name>
    </ligand>
</feature>
<evidence type="ECO:0000256" key="4">
    <source>
        <dbReference type="ARBA" id="ARBA00001947"/>
    </source>
</evidence>
<evidence type="ECO:0000256" key="9">
    <source>
        <dbReference type="ARBA" id="ARBA00023235"/>
    </source>
</evidence>
<feature type="binding site" evidence="10 14">
    <location>
        <position position="7"/>
    </location>
    <ligand>
        <name>substrate</name>
    </ligand>
</feature>
<keyword evidence="13" id="KW-0862">Zinc</keyword>
<feature type="active site" description="Proton donor" evidence="10 12">
    <location>
        <position position="168"/>
    </location>
</feature>
<comment type="cofactor">
    <cofactor evidence="2">
        <name>Mn(2+)</name>
        <dbReference type="ChEBI" id="CHEBI:29035"/>
    </cofactor>
</comment>
<evidence type="ECO:0000256" key="10">
    <source>
        <dbReference type="HAMAP-Rule" id="MF_02227"/>
    </source>
</evidence>
<evidence type="ECO:0000256" key="14">
    <source>
        <dbReference type="PIRSR" id="PIRSR001461-3"/>
    </source>
</evidence>
<feature type="binding site" evidence="10 13">
    <location>
        <position position="63"/>
    </location>
    <ligand>
        <name>a divalent metal cation</name>
        <dbReference type="ChEBI" id="CHEBI:60240"/>
    </ligand>
</feature>
<dbReference type="GO" id="GO:0046872">
    <property type="term" value="F:metal ion binding"/>
    <property type="evidence" value="ECO:0007669"/>
    <property type="project" value="UniProtKB-UniRule"/>
</dbReference>
<evidence type="ECO:0000313" key="15">
    <source>
        <dbReference type="EMBL" id="HJB36699.1"/>
    </source>
</evidence>
<evidence type="ECO:0000256" key="5">
    <source>
        <dbReference type="ARBA" id="ARBA00001954"/>
    </source>
</evidence>
<evidence type="ECO:0000256" key="12">
    <source>
        <dbReference type="PIRSR" id="PIRSR001461-1"/>
    </source>
</evidence>
<keyword evidence="9 10" id="KW-0413">Isomerase</keyword>
<dbReference type="NCBIfam" id="TIGR01163">
    <property type="entry name" value="rpe"/>
    <property type="match status" value="1"/>
</dbReference>
<evidence type="ECO:0000256" key="2">
    <source>
        <dbReference type="ARBA" id="ARBA00001936"/>
    </source>
</evidence>
<dbReference type="InterPro" id="IPR013785">
    <property type="entry name" value="Aldolase_TIM"/>
</dbReference>
<dbReference type="FunFam" id="3.20.20.70:FF:000004">
    <property type="entry name" value="Ribulose-phosphate 3-epimerase"/>
    <property type="match status" value="1"/>
</dbReference>
<evidence type="ECO:0000256" key="1">
    <source>
        <dbReference type="ARBA" id="ARBA00001782"/>
    </source>
</evidence>
<proteinExistence type="inferred from homology"/>
<evidence type="ECO:0000256" key="6">
    <source>
        <dbReference type="ARBA" id="ARBA00009541"/>
    </source>
</evidence>
<keyword evidence="13" id="KW-0170">Cobalt</keyword>
<evidence type="ECO:0000313" key="16">
    <source>
        <dbReference type="Proteomes" id="UP000824214"/>
    </source>
</evidence>
<evidence type="ECO:0000256" key="3">
    <source>
        <dbReference type="ARBA" id="ARBA00001941"/>
    </source>
</evidence>
<comment type="cofactor">
    <cofactor evidence="4">
        <name>Zn(2+)</name>
        <dbReference type="ChEBI" id="CHEBI:29105"/>
    </cofactor>
</comment>
<evidence type="ECO:0000256" key="7">
    <source>
        <dbReference type="ARBA" id="ARBA00013188"/>
    </source>
</evidence>
<feature type="binding site" evidence="14">
    <location>
        <begin position="190"/>
        <end position="191"/>
    </location>
    <ligand>
        <name>substrate</name>
    </ligand>
</feature>
<evidence type="ECO:0000256" key="8">
    <source>
        <dbReference type="ARBA" id="ARBA00022723"/>
    </source>
</evidence>
<gene>
    <name evidence="10 15" type="primary">rpe</name>
    <name evidence="15" type="ORF">H9942_01355</name>
</gene>
<keyword evidence="13" id="KW-0464">Manganese</keyword>
<dbReference type="PIRSF" id="PIRSF001461">
    <property type="entry name" value="RPE"/>
    <property type="match status" value="1"/>
</dbReference>
<feature type="active site" description="Proton acceptor" evidence="10 12">
    <location>
        <position position="32"/>
    </location>
</feature>